<proteinExistence type="predicted"/>
<protein>
    <submittedName>
        <fullName evidence="2">Uncharacterized protein</fullName>
    </submittedName>
</protein>
<sequence>MGLLAALAKGAGGEIGRQAWAGLRALVRHPFRGDQDTKDVPAVGSGEAELVELERTPSDPVRAKALSAVLAARAAADADFRAGLERWSEQVRLVRTGDGDVTNTISGGTFYAPAVQTRDVSGGISLAAPPPPGATPETPSSQG</sequence>
<accession>A0ABV9BWF8</accession>
<evidence type="ECO:0000313" key="2">
    <source>
        <dbReference type="EMBL" id="MFC4518251.1"/>
    </source>
</evidence>
<keyword evidence="3" id="KW-1185">Reference proteome</keyword>
<name>A0ABV9BWF8_9ACTN</name>
<dbReference type="RefSeq" id="WP_417924530.1">
    <property type="nucleotide sequence ID" value="NZ_JBHSFS010000039.1"/>
</dbReference>
<feature type="region of interest" description="Disordered" evidence="1">
    <location>
        <begin position="121"/>
        <end position="143"/>
    </location>
</feature>
<reference evidence="3" key="1">
    <citation type="journal article" date="2019" name="Int. J. Syst. Evol. Microbiol.">
        <title>The Global Catalogue of Microorganisms (GCM) 10K type strain sequencing project: providing services to taxonomists for standard genome sequencing and annotation.</title>
        <authorList>
            <consortium name="The Broad Institute Genomics Platform"/>
            <consortium name="The Broad Institute Genome Sequencing Center for Infectious Disease"/>
            <person name="Wu L."/>
            <person name="Ma J."/>
        </authorList>
    </citation>
    <scope>NUCLEOTIDE SEQUENCE [LARGE SCALE GENOMIC DNA]</scope>
    <source>
        <strain evidence="3">CECT 8064</strain>
    </source>
</reference>
<gene>
    <name evidence="2" type="ORF">ACFPEN_35955</name>
</gene>
<evidence type="ECO:0000256" key="1">
    <source>
        <dbReference type="SAM" id="MobiDB-lite"/>
    </source>
</evidence>
<organism evidence="2 3">
    <name type="scientific">Streptomyces ehimensis</name>
    <dbReference type="NCBI Taxonomy" id="68195"/>
    <lineage>
        <taxon>Bacteria</taxon>
        <taxon>Bacillati</taxon>
        <taxon>Actinomycetota</taxon>
        <taxon>Actinomycetes</taxon>
        <taxon>Kitasatosporales</taxon>
        <taxon>Streptomycetaceae</taxon>
        <taxon>Streptomyces</taxon>
    </lineage>
</organism>
<dbReference type="Proteomes" id="UP001595990">
    <property type="component" value="Unassembled WGS sequence"/>
</dbReference>
<evidence type="ECO:0000313" key="3">
    <source>
        <dbReference type="Proteomes" id="UP001595990"/>
    </source>
</evidence>
<dbReference type="EMBL" id="JBHSFS010000039">
    <property type="protein sequence ID" value="MFC4518251.1"/>
    <property type="molecule type" value="Genomic_DNA"/>
</dbReference>
<comment type="caution">
    <text evidence="2">The sequence shown here is derived from an EMBL/GenBank/DDBJ whole genome shotgun (WGS) entry which is preliminary data.</text>
</comment>